<feature type="domain" description="Helicase ATP-binding" evidence="2">
    <location>
        <begin position="324"/>
        <end position="478"/>
    </location>
</feature>
<dbReference type="InterPro" id="IPR025202">
    <property type="entry name" value="PLD-like_dom"/>
</dbReference>
<evidence type="ECO:0000259" key="3">
    <source>
        <dbReference type="PROSITE" id="PS51194"/>
    </source>
</evidence>
<dbReference type="KEGG" id="ccro:CMC5_067270"/>
<dbReference type="EMBL" id="CP012159">
    <property type="protein sequence ID" value="AKT42501.1"/>
    <property type="molecule type" value="Genomic_DNA"/>
</dbReference>
<dbReference type="InterPro" id="IPR014001">
    <property type="entry name" value="Helicase_ATP-bd"/>
</dbReference>
<keyword evidence="5" id="KW-1185">Reference proteome</keyword>
<dbReference type="InterPro" id="IPR006935">
    <property type="entry name" value="Helicase/UvrB_N"/>
</dbReference>
<reference evidence="4 5" key="1">
    <citation type="submission" date="2015-07" db="EMBL/GenBank/DDBJ databases">
        <title>Genome analysis of myxobacterium Chondromyces crocatus Cm c5 reveals a high potential for natural compound synthesis and the genetic basis for the loss of fruiting body formation.</title>
        <authorList>
            <person name="Zaburannyi N."/>
            <person name="Bunk B."/>
            <person name="Maier J."/>
            <person name="Overmann J."/>
            <person name="Mueller R."/>
        </authorList>
    </citation>
    <scope>NUCLEOTIDE SEQUENCE [LARGE SCALE GENOMIC DNA]</scope>
    <source>
        <strain evidence="4 5">Cm c5</strain>
    </source>
</reference>
<dbReference type="PANTHER" id="PTHR47962">
    <property type="entry name" value="ATP-DEPENDENT HELICASE LHR-RELATED-RELATED"/>
    <property type="match status" value="1"/>
</dbReference>
<keyword evidence="4" id="KW-0547">Nucleotide-binding</keyword>
<dbReference type="InterPro" id="IPR027417">
    <property type="entry name" value="P-loop_NTPase"/>
</dbReference>
<dbReference type="InterPro" id="IPR001650">
    <property type="entry name" value="Helicase_C-like"/>
</dbReference>
<dbReference type="PROSITE" id="PS51192">
    <property type="entry name" value="HELICASE_ATP_BIND_1"/>
    <property type="match status" value="1"/>
</dbReference>
<protein>
    <submittedName>
        <fullName evidence="4">Helicase</fullName>
    </submittedName>
</protein>
<dbReference type="GO" id="GO:0005524">
    <property type="term" value="F:ATP binding"/>
    <property type="evidence" value="ECO:0007669"/>
    <property type="project" value="InterPro"/>
</dbReference>
<proteinExistence type="predicted"/>
<dbReference type="Pfam" id="PF00271">
    <property type="entry name" value="Helicase_C"/>
    <property type="match status" value="1"/>
</dbReference>
<accession>A0A0K1ENR9</accession>
<dbReference type="InterPro" id="IPR052511">
    <property type="entry name" value="ATP-dep_Helicase"/>
</dbReference>
<dbReference type="InterPro" id="IPR001736">
    <property type="entry name" value="PLipase_D/transphosphatidylase"/>
</dbReference>
<dbReference type="SMART" id="SM00490">
    <property type="entry name" value="HELICc"/>
    <property type="match status" value="1"/>
</dbReference>
<dbReference type="Pfam" id="PF04851">
    <property type="entry name" value="ResIII"/>
    <property type="match status" value="1"/>
</dbReference>
<dbReference type="SUPFAM" id="SSF56024">
    <property type="entry name" value="Phospholipase D/nuclease"/>
    <property type="match status" value="1"/>
</dbReference>
<dbReference type="PANTHER" id="PTHR47962:SF7">
    <property type="entry name" value="MITOCHONDRIAL ATP-DEPENDENT HELICASE IRC3-RELATED"/>
    <property type="match status" value="1"/>
</dbReference>
<keyword evidence="4" id="KW-0378">Hydrolase</keyword>
<dbReference type="GO" id="GO:0003677">
    <property type="term" value="F:DNA binding"/>
    <property type="evidence" value="ECO:0007669"/>
    <property type="project" value="InterPro"/>
</dbReference>
<organism evidence="4 5">
    <name type="scientific">Chondromyces crocatus</name>
    <dbReference type="NCBI Taxonomy" id="52"/>
    <lineage>
        <taxon>Bacteria</taxon>
        <taxon>Pseudomonadati</taxon>
        <taxon>Myxococcota</taxon>
        <taxon>Polyangia</taxon>
        <taxon>Polyangiales</taxon>
        <taxon>Polyangiaceae</taxon>
        <taxon>Chondromyces</taxon>
    </lineage>
</organism>
<dbReference type="STRING" id="52.CMC5_067270"/>
<dbReference type="CDD" id="cd18799">
    <property type="entry name" value="SF2_C_EcoAI-like"/>
    <property type="match status" value="1"/>
</dbReference>
<keyword evidence="4" id="KW-0067">ATP-binding</keyword>
<evidence type="ECO:0000313" key="4">
    <source>
        <dbReference type="EMBL" id="AKT42501.1"/>
    </source>
</evidence>
<dbReference type="GO" id="GO:0004386">
    <property type="term" value="F:helicase activity"/>
    <property type="evidence" value="ECO:0007669"/>
    <property type="project" value="UniProtKB-KW"/>
</dbReference>
<keyword evidence="4" id="KW-0347">Helicase</keyword>
<dbReference type="Pfam" id="PF13091">
    <property type="entry name" value="PLDc_2"/>
    <property type="match status" value="1"/>
</dbReference>
<evidence type="ECO:0000259" key="1">
    <source>
        <dbReference type="PROSITE" id="PS50035"/>
    </source>
</evidence>
<gene>
    <name evidence="4" type="ORF">CMC5_067270</name>
</gene>
<evidence type="ECO:0000259" key="2">
    <source>
        <dbReference type="PROSITE" id="PS51192"/>
    </source>
</evidence>
<dbReference type="Gene3D" id="3.30.870.10">
    <property type="entry name" value="Endonuclease Chain A"/>
    <property type="match status" value="1"/>
</dbReference>
<dbReference type="REBASE" id="116691">
    <property type="entry name" value="CcrC5ORF67270P"/>
</dbReference>
<dbReference type="SUPFAM" id="SSF52540">
    <property type="entry name" value="P-loop containing nucleoside triphosphate hydrolases"/>
    <property type="match status" value="1"/>
</dbReference>
<feature type="domain" description="Helicase C-terminal" evidence="3">
    <location>
        <begin position="535"/>
        <end position="687"/>
    </location>
</feature>
<dbReference type="Pfam" id="PF11907">
    <property type="entry name" value="DUF3427"/>
    <property type="match status" value="1"/>
</dbReference>
<dbReference type="OrthoDB" id="9804086at2"/>
<name>A0A0K1ENR9_CHOCO</name>
<sequence>MSRYERGLYEVLLTDAVEARLRGLDARFEAHRTGLRAAEAPDRIALHLSRVIERAIASLDEKERASLGTTLARRLIEVVVESASAPDLGLESPLEAGEVLRAILGRLPDGRLESIPEPLIPLLDTTLLTNAPGEPRVGHQILAESRSADRIDLVMAFIRKSGINPMLDALRAHCEAGRELRILTTTYTGSTEASALDALRALGADIRVSYDTSGTRLHAKAWLLHRRSGFSTAYIGSSNLTQSAQISGLEWNVRVSGARNPGVIEKVAAVFESYWNHGDFVPYEPAQFEALSHAEARTTPRLILSPIELRPEPFQERLLEQIALSRQQGYHRNLLVSATGTGKTVMAALDYVRLRKELPRARLLLVAHREEILEQSLATFRYALRDPCFGELWVRGNRPRAFEHVFASIQSLHANGFAHLDPTHFDVVIVDEFHHAAAASYRSMLGHVRPVELLGLTATPERSDGLPILDWFEHRIAAELRLWDAIDQHRLVPFAYYGIHDGLDLRDIPWRRGRGYEVEGLSKLLTGNDVWARFVLKEVAKRVDAPAQMRALGFCVSIEHARFMARVFREAGIAATAIWSDTPAPERQAALTELAEGKTNILFSVDLFNEGVDIPSVDTLLLLRPTDSPTLFLQQLGRGLRRNSGKTVCTVLDFVGHHRAEYRFDRRFRSLLGGSRSGLVEQIQAGFPFLPAGCHMELDPIASRIVLGNLREAVPSRWSAKVDELRALAREGSSCRLQDFLEAVGVDLEDVYRGNKSWSDLCGDAGLTLLPAGPQEDKLRRACGRLLHVDDPTRIETYRRLLEHDVAPEPQRLPPRERRLLRMLVSSVADKAVTKGHSLADACALLWRHPQVRAELRALLDAQACRIQHLPLALTTHPDVPLQVHARYTRIEILAAFGLGDGAKVAPWQTGVYWAKEASADLLAFTLDKTTGQFSPTTRYRDYAISRDLIHWQSQSVTRADSETGLRYQRHAQLGSSIMLFARLRSDERAFYFLGPASYVRHESELPMSVTWRLTHPLPGDLFATFAAAVA</sequence>
<dbReference type="CDD" id="cd18032">
    <property type="entry name" value="DEXHc_RE_I_III_res"/>
    <property type="match status" value="1"/>
</dbReference>
<dbReference type="SMART" id="SM00487">
    <property type="entry name" value="DEXDc"/>
    <property type="match status" value="1"/>
</dbReference>
<dbReference type="Gene3D" id="3.40.50.300">
    <property type="entry name" value="P-loop containing nucleotide triphosphate hydrolases"/>
    <property type="match status" value="2"/>
</dbReference>
<dbReference type="Proteomes" id="UP000067626">
    <property type="component" value="Chromosome"/>
</dbReference>
<dbReference type="RefSeq" id="WP_050434122.1">
    <property type="nucleotide sequence ID" value="NZ_CP012159.1"/>
</dbReference>
<dbReference type="GO" id="GO:0016887">
    <property type="term" value="F:ATP hydrolysis activity"/>
    <property type="evidence" value="ECO:0007669"/>
    <property type="project" value="TreeGrafter"/>
</dbReference>
<dbReference type="GO" id="GO:0006793">
    <property type="term" value="P:phosphorus metabolic process"/>
    <property type="evidence" value="ECO:0007669"/>
    <property type="project" value="UniProtKB-ARBA"/>
</dbReference>
<feature type="domain" description="PLD phosphodiesterase" evidence="1">
    <location>
        <begin position="213"/>
        <end position="244"/>
    </location>
</feature>
<dbReference type="InterPro" id="IPR021835">
    <property type="entry name" value="DUF3427"/>
</dbReference>
<evidence type="ECO:0000313" key="5">
    <source>
        <dbReference type="Proteomes" id="UP000067626"/>
    </source>
</evidence>
<dbReference type="PATRIC" id="fig|52.7.peg.7389"/>
<dbReference type="PROSITE" id="PS51194">
    <property type="entry name" value="HELICASE_CTER"/>
    <property type="match status" value="1"/>
</dbReference>
<dbReference type="PROSITE" id="PS50035">
    <property type="entry name" value="PLD"/>
    <property type="match status" value="1"/>
</dbReference>
<dbReference type="AlphaFoldDB" id="A0A0K1ENR9"/>